<feature type="region of interest" description="Disordered" evidence="13">
    <location>
        <begin position="393"/>
        <end position="421"/>
    </location>
</feature>
<proteinExistence type="inferred from homology"/>
<feature type="region of interest" description="Disordered" evidence="13">
    <location>
        <begin position="340"/>
        <end position="368"/>
    </location>
</feature>
<dbReference type="HOGENOM" id="CLU_014845_2_0_1"/>
<keyword evidence="5 12" id="KW-0238">DNA-binding</keyword>
<evidence type="ECO:0000313" key="15">
    <source>
        <dbReference type="Ensembl" id="ENSTNIP00000000054.1"/>
    </source>
</evidence>
<dbReference type="Pfam" id="PF02319">
    <property type="entry name" value="WHD_E2F_TDP"/>
    <property type="match status" value="2"/>
</dbReference>
<dbReference type="PANTHER" id="PTHR12081">
    <property type="entry name" value="TRANSCRIPTION FACTOR E2F"/>
    <property type="match status" value="1"/>
</dbReference>
<dbReference type="GeneTree" id="ENSGT00940000158651"/>
<dbReference type="GO" id="GO:0045892">
    <property type="term" value="P:negative regulation of DNA-templated transcription"/>
    <property type="evidence" value="ECO:0007669"/>
    <property type="project" value="UniProtKB-ARBA"/>
</dbReference>
<feature type="region of interest" description="Disordered" evidence="13">
    <location>
        <begin position="1"/>
        <end position="22"/>
    </location>
</feature>
<evidence type="ECO:0000256" key="13">
    <source>
        <dbReference type="SAM" id="MobiDB-lite"/>
    </source>
</evidence>
<dbReference type="FunFam" id="1.10.10.10:FF:000100">
    <property type="entry name" value="E2F transcription factor 8"/>
    <property type="match status" value="1"/>
</dbReference>
<feature type="region of interest" description="Disordered" evidence="13">
    <location>
        <begin position="516"/>
        <end position="542"/>
    </location>
</feature>
<evidence type="ECO:0000256" key="4">
    <source>
        <dbReference type="ARBA" id="ARBA00023015"/>
    </source>
</evidence>
<keyword evidence="3" id="KW-0678">Repressor</keyword>
<keyword evidence="8 12" id="KW-0539">Nucleus</keyword>
<dbReference type="SMART" id="SM01372">
    <property type="entry name" value="E2F_TDP"/>
    <property type="match status" value="2"/>
</dbReference>
<dbReference type="Proteomes" id="UP000007303">
    <property type="component" value="Unassembled WGS sequence"/>
</dbReference>
<dbReference type="GO" id="GO:0045944">
    <property type="term" value="P:positive regulation of transcription by RNA polymerase II"/>
    <property type="evidence" value="ECO:0007669"/>
    <property type="project" value="UniProtKB-ARBA"/>
</dbReference>
<dbReference type="SUPFAM" id="SSF46785">
    <property type="entry name" value="Winged helix' DNA-binding domain"/>
    <property type="match status" value="2"/>
</dbReference>
<evidence type="ECO:0000256" key="10">
    <source>
        <dbReference type="ARBA" id="ARBA00039673"/>
    </source>
</evidence>
<dbReference type="FunFam" id="1.10.10.10:FF:000073">
    <property type="entry name" value="E2F transcription factor 8"/>
    <property type="match status" value="1"/>
</dbReference>
<feature type="region of interest" description="Disordered" evidence="13">
    <location>
        <begin position="602"/>
        <end position="624"/>
    </location>
</feature>
<keyword evidence="16" id="KW-1185">Reference proteome</keyword>
<keyword evidence="7 12" id="KW-0804">Transcription</keyword>
<dbReference type="InterPro" id="IPR015633">
    <property type="entry name" value="E2F"/>
</dbReference>
<evidence type="ECO:0000256" key="9">
    <source>
        <dbReference type="ARBA" id="ARBA00023306"/>
    </source>
</evidence>
<dbReference type="GO" id="GO:0000981">
    <property type="term" value="F:DNA-binding transcription factor activity, RNA polymerase II-specific"/>
    <property type="evidence" value="ECO:0007669"/>
    <property type="project" value="TreeGrafter"/>
</dbReference>
<reference evidence="16" key="1">
    <citation type="journal article" date="2004" name="Nature">
        <title>Genome duplication in the teleost fish Tetraodon nigroviridis reveals the early vertebrate proto-karyotype.</title>
        <authorList>
            <person name="Jaillon O."/>
            <person name="Aury J.-M."/>
            <person name="Brunet F."/>
            <person name="Petit J.-L."/>
            <person name="Stange-Thomann N."/>
            <person name="Mauceli E."/>
            <person name="Bouneau L."/>
            <person name="Fischer C."/>
            <person name="Ozouf-Costaz C."/>
            <person name="Bernot A."/>
            <person name="Nicaud S."/>
            <person name="Jaffe D."/>
            <person name="Fisher S."/>
            <person name="Lutfalla G."/>
            <person name="Dossat C."/>
            <person name="Segurens B."/>
            <person name="Dasilva C."/>
            <person name="Salanoubat M."/>
            <person name="Levy M."/>
            <person name="Boudet N."/>
            <person name="Castellano S."/>
            <person name="Anthouard V."/>
            <person name="Jubin C."/>
            <person name="Castelli V."/>
            <person name="Katinka M."/>
            <person name="Vacherie B."/>
            <person name="Biemont C."/>
            <person name="Skalli Z."/>
            <person name="Cattolico L."/>
            <person name="Poulain J."/>
            <person name="De Berardinis V."/>
            <person name="Cruaud C."/>
            <person name="Duprat S."/>
            <person name="Brottier P."/>
            <person name="Coutanceau J.-P."/>
            <person name="Gouzy J."/>
            <person name="Parra G."/>
            <person name="Lardier G."/>
            <person name="Chapple C."/>
            <person name="McKernan K.J."/>
            <person name="McEwan P."/>
            <person name="Bosak S."/>
            <person name="Kellis M."/>
            <person name="Volff J.-N."/>
            <person name="Guigo R."/>
            <person name="Zody M.C."/>
            <person name="Mesirov J."/>
            <person name="Lindblad-Toh K."/>
            <person name="Birren B."/>
            <person name="Nusbaum C."/>
            <person name="Kahn D."/>
            <person name="Robinson-Rechavi M."/>
            <person name="Laudet V."/>
            <person name="Schachter V."/>
            <person name="Quetier F."/>
            <person name="Saurin W."/>
            <person name="Scarpelli C."/>
            <person name="Wincker P."/>
            <person name="Lander E.S."/>
            <person name="Weissenbach J."/>
            <person name="Roest Crollius H."/>
        </authorList>
    </citation>
    <scope>NUCLEOTIDE SEQUENCE [LARGE SCALE GENOMIC DNA]</scope>
</reference>
<dbReference type="InterPro" id="IPR036390">
    <property type="entry name" value="WH_DNA-bd_sf"/>
</dbReference>
<dbReference type="GO" id="GO:0090575">
    <property type="term" value="C:RNA polymerase II transcription regulator complex"/>
    <property type="evidence" value="ECO:0007669"/>
    <property type="project" value="TreeGrafter"/>
</dbReference>
<dbReference type="Gene3D" id="1.10.10.10">
    <property type="entry name" value="Winged helix-like DNA-binding domain superfamily/Winged helix DNA-binding domain"/>
    <property type="match status" value="2"/>
</dbReference>
<evidence type="ECO:0000256" key="3">
    <source>
        <dbReference type="ARBA" id="ARBA00022491"/>
    </source>
</evidence>
<dbReference type="InterPro" id="IPR003316">
    <property type="entry name" value="E2F_WHTH_DNA-bd_dom"/>
</dbReference>
<evidence type="ECO:0000256" key="2">
    <source>
        <dbReference type="ARBA" id="ARBA00010940"/>
    </source>
</evidence>
<evidence type="ECO:0000256" key="1">
    <source>
        <dbReference type="ARBA" id="ARBA00004123"/>
    </source>
</evidence>
<dbReference type="AlphaFoldDB" id="H3BVP2"/>
<evidence type="ECO:0000313" key="16">
    <source>
        <dbReference type="Proteomes" id="UP000007303"/>
    </source>
</evidence>
<comment type="similarity">
    <text evidence="2 12">Belongs to the E2F/DP family.</text>
</comment>
<feature type="domain" description="E2F/DP family winged-helix DNA-binding" evidence="14">
    <location>
        <begin position="197"/>
        <end position="283"/>
    </location>
</feature>
<accession>H3BVP2</accession>
<evidence type="ECO:0000256" key="11">
    <source>
        <dbReference type="ARBA" id="ARBA00058973"/>
    </source>
</evidence>
<feature type="region of interest" description="Disordered" evidence="13">
    <location>
        <begin position="39"/>
        <end position="66"/>
    </location>
</feature>
<evidence type="ECO:0000256" key="6">
    <source>
        <dbReference type="ARBA" id="ARBA00023159"/>
    </source>
</evidence>
<evidence type="ECO:0000259" key="14">
    <source>
        <dbReference type="SMART" id="SM01372"/>
    </source>
</evidence>
<evidence type="ECO:0000256" key="5">
    <source>
        <dbReference type="ARBA" id="ARBA00023125"/>
    </source>
</evidence>
<evidence type="ECO:0000256" key="8">
    <source>
        <dbReference type="ARBA" id="ARBA00023242"/>
    </source>
</evidence>
<organism evidence="15 16">
    <name type="scientific">Tetraodon nigroviridis</name>
    <name type="common">Spotted green pufferfish</name>
    <name type="synonym">Chelonodon nigroviridis</name>
    <dbReference type="NCBI Taxonomy" id="99883"/>
    <lineage>
        <taxon>Eukaryota</taxon>
        <taxon>Metazoa</taxon>
        <taxon>Chordata</taxon>
        <taxon>Craniata</taxon>
        <taxon>Vertebrata</taxon>
        <taxon>Euteleostomi</taxon>
        <taxon>Actinopterygii</taxon>
        <taxon>Neopterygii</taxon>
        <taxon>Teleostei</taxon>
        <taxon>Neoteleostei</taxon>
        <taxon>Acanthomorphata</taxon>
        <taxon>Eupercaria</taxon>
        <taxon>Tetraodontiformes</taxon>
        <taxon>Tetradontoidea</taxon>
        <taxon>Tetraodontidae</taxon>
        <taxon>Tetraodon</taxon>
    </lineage>
</organism>
<name>H3BVP2_TETNG</name>
<keyword evidence="6" id="KW-0010">Activator</keyword>
<dbReference type="Ensembl" id="ENSTNIT00000000955.1">
    <property type="protein sequence ID" value="ENSTNIP00000000054.1"/>
    <property type="gene ID" value="ENSTNIG00000009615.1"/>
</dbReference>
<evidence type="ECO:0000256" key="7">
    <source>
        <dbReference type="ARBA" id="ARBA00023163"/>
    </source>
</evidence>
<dbReference type="PANTHER" id="PTHR12081:SF40">
    <property type="entry name" value="TRANSCRIPTION FACTOR E2F8"/>
    <property type="match status" value="1"/>
</dbReference>
<dbReference type="GO" id="GO:0002040">
    <property type="term" value="P:sprouting angiogenesis"/>
    <property type="evidence" value="ECO:0007669"/>
    <property type="project" value="UniProtKB-ARBA"/>
</dbReference>
<comment type="subcellular location">
    <subcellularLocation>
        <location evidence="1 12">Nucleus</location>
    </subcellularLocation>
</comment>
<reference evidence="15" key="2">
    <citation type="submission" date="2025-08" db="UniProtKB">
        <authorList>
            <consortium name="Ensembl"/>
        </authorList>
    </citation>
    <scope>IDENTIFICATION</scope>
</reference>
<evidence type="ECO:0000256" key="12">
    <source>
        <dbReference type="RuleBase" id="RU003796"/>
    </source>
</evidence>
<keyword evidence="4 12" id="KW-0805">Transcription regulation</keyword>
<keyword evidence="9" id="KW-0131">Cell cycle</keyword>
<dbReference type="GO" id="GO:0000978">
    <property type="term" value="F:RNA polymerase II cis-regulatory region sequence-specific DNA binding"/>
    <property type="evidence" value="ECO:0007669"/>
    <property type="project" value="InterPro"/>
</dbReference>
<dbReference type="GO" id="GO:0008045">
    <property type="term" value="P:motor neuron axon guidance"/>
    <property type="evidence" value="ECO:0007669"/>
    <property type="project" value="UniProtKB-ARBA"/>
</dbReference>
<sequence>MGPLTTPKKGREVGSVDPWTPTSNLKMLISAASPDIRNREKELGLDASGRGCVDSAQDPEPGEDSERWISRKEKSLGLLCRKFLARYPDYPNPARNNDICLDDVAIELNVERRRIYDIMNVLESLHIVSRSAKNRYAWHGRTKLAETLAILKEVGEEHRYSQQMQQIRQRLREQGQKELFFVELPGVEFKAASVNSRKDKSLRVMSQKFVMLFLVSNPRVVSLDVAAKILIGEDHGADRDKNKFKTKVRRLYDIANVLRSLKLIEKVHVTEERGRKPAFEWVGPQDFPPVQGCAPEGPPRNRAVLEPRAIKDNCAKQLFSSPGTKRSFTRHPSLIKLAKSIQEDRRKINSAPSSPAKSSLGGSGETSSVDFPNKMAQLAAICKIELDQTGRAAQKSAAVNPGRTSASEEPPPPPLLSSAAAHPAPRAPLAVLPAGSVAYIPAHCPSLIPVLLPQQQGGAPYAIYLPSPPAKPHPLARPQPTSFAVRSMTFEDRAGQSPGARAEARRADLSPLVQKRVGPEPACESSPPKARRSGSAKFNGPQVAPGPQFAHLCSPFTLVPAGYYIPIPHQVVSDKEIPDLAKDTKASTPTYNIYQTPTAGKDAAAARTLGSRPSPAQEMTPTSTRLLRPASAAASPHGAHKAQRLHSPSPAILNFTLQNLGLISGSGPGGGYAASQTPERLGALASPLSLQRRGVVFVKPVSPGPLQQSGQVALISVQQPLMTTPKGAALPQPSFFHTPVPLSPLAAVVPAGAHVATKTVYIPQRKLHVSTDE</sequence>
<dbReference type="GO" id="GO:0001946">
    <property type="term" value="P:lymphangiogenesis"/>
    <property type="evidence" value="ECO:0007669"/>
    <property type="project" value="UniProtKB-ARBA"/>
</dbReference>
<reference evidence="15" key="3">
    <citation type="submission" date="2025-09" db="UniProtKB">
        <authorList>
            <consortium name="Ensembl"/>
        </authorList>
    </citation>
    <scope>IDENTIFICATION</scope>
</reference>
<protein>
    <recommendedName>
        <fullName evidence="10">Transcription factor E2F8</fullName>
    </recommendedName>
</protein>
<dbReference type="InterPro" id="IPR036388">
    <property type="entry name" value="WH-like_DNA-bd_sf"/>
</dbReference>
<comment type="function">
    <text evidence="11">Atypical E2F transcription factor that participates in various processes such as angiogenesis and polyploidization of specialized cells. Mainly acts as a transcription repressor that binds DNA independently of DP proteins and specifically recognizes the E2 recognition site 5'-TTTC[CG]CGC-3'. Directly represses transcription of classical E2F transcription factors such as e2f1. Acts as a regulator of S-phase by recognizing and binding the E2-related site 5'-TTCCCGCC-3' and mediating repression of G1/S-regulated genes. Acts as a promoter of sprouting angiogenesis, possibly by acting as a transcription activator and promoting expression of vegfa.</text>
</comment>
<feature type="domain" description="E2F/DP family winged-helix DNA-binding" evidence="14">
    <location>
        <begin position="71"/>
        <end position="140"/>
    </location>
</feature>